<dbReference type="FunFam" id="1.20.1250.20:FF:000196">
    <property type="entry name" value="MFS toxin efflux pump (AflT)"/>
    <property type="match status" value="1"/>
</dbReference>
<name>C5FJS8_ARTOC</name>
<dbReference type="SUPFAM" id="SSF103473">
    <property type="entry name" value="MFS general substrate transporter"/>
    <property type="match status" value="1"/>
</dbReference>
<feature type="transmembrane region" description="Helical" evidence="7">
    <location>
        <begin position="382"/>
        <end position="402"/>
    </location>
</feature>
<dbReference type="PANTHER" id="PTHR23501">
    <property type="entry name" value="MAJOR FACILITATOR SUPERFAMILY"/>
    <property type="match status" value="1"/>
</dbReference>
<evidence type="ECO:0000256" key="7">
    <source>
        <dbReference type="SAM" id="Phobius"/>
    </source>
</evidence>
<dbReference type="AlphaFoldDB" id="C5FJS8"/>
<feature type="region of interest" description="Disordered" evidence="6">
    <location>
        <begin position="1"/>
        <end position="64"/>
    </location>
</feature>
<feature type="transmembrane region" description="Helical" evidence="7">
    <location>
        <begin position="231"/>
        <end position="253"/>
    </location>
</feature>
<keyword evidence="2" id="KW-0813">Transport</keyword>
<keyword evidence="3 7" id="KW-0812">Transmembrane</keyword>
<feature type="transmembrane region" description="Helical" evidence="7">
    <location>
        <begin position="113"/>
        <end position="131"/>
    </location>
</feature>
<dbReference type="PROSITE" id="PS50850">
    <property type="entry name" value="MFS"/>
    <property type="match status" value="1"/>
</dbReference>
<dbReference type="CDD" id="cd17502">
    <property type="entry name" value="MFS_Azr1_MDR_like"/>
    <property type="match status" value="1"/>
</dbReference>
<evidence type="ECO:0000256" key="4">
    <source>
        <dbReference type="ARBA" id="ARBA00022989"/>
    </source>
</evidence>
<evidence type="ECO:0000313" key="9">
    <source>
        <dbReference type="EMBL" id="EEQ30939.1"/>
    </source>
</evidence>
<feature type="transmembrane region" description="Helical" evidence="7">
    <location>
        <begin position="408"/>
        <end position="428"/>
    </location>
</feature>
<dbReference type="EMBL" id="DS995703">
    <property type="protein sequence ID" value="EEQ30939.1"/>
    <property type="molecule type" value="Genomic_DNA"/>
</dbReference>
<feature type="transmembrane region" description="Helical" evidence="7">
    <location>
        <begin position="73"/>
        <end position="101"/>
    </location>
</feature>
<keyword evidence="5 7" id="KW-0472">Membrane</keyword>
<evidence type="ECO:0000313" key="10">
    <source>
        <dbReference type="Proteomes" id="UP000002035"/>
    </source>
</evidence>
<gene>
    <name evidence="9" type="ORF">MCYG_03758</name>
</gene>
<keyword evidence="4 7" id="KW-1133">Transmembrane helix</keyword>
<feature type="transmembrane region" description="Helical" evidence="7">
    <location>
        <begin position="273"/>
        <end position="290"/>
    </location>
</feature>
<dbReference type="PANTHER" id="PTHR23501:SF177">
    <property type="entry name" value="MAJOR FACILITATOR SUPERFAMILY (MFS) PROFILE DOMAIN-CONTAINING PROTEIN-RELATED"/>
    <property type="match status" value="1"/>
</dbReference>
<comment type="subcellular location">
    <subcellularLocation>
        <location evidence="1">Membrane</location>
        <topology evidence="1">Multi-pass membrane protein</topology>
    </subcellularLocation>
</comment>
<feature type="transmembrane region" description="Helical" evidence="7">
    <location>
        <begin position="199"/>
        <end position="219"/>
    </location>
</feature>
<evidence type="ECO:0000256" key="6">
    <source>
        <dbReference type="SAM" id="MobiDB-lite"/>
    </source>
</evidence>
<feature type="compositionally biased region" description="Basic and acidic residues" evidence="6">
    <location>
        <begin position="1"/>
        <end position="11"/>
    </location>
</feature>
<dbReference type="OMA" id="TMGAAIW"/>
<dbReference type="GO" id="GO:0005886">
    <property type="term" value="C:plasma membrane"/>
    <property type="evidence" value="ECO:0007669"/>
    <property type="project" value="TreeGrafter"/>
</dbReference>
<reference evidence="10" key="1">
    <citation type="journal article" date="2012" name="MBio">
        <title>Comparative genome analysis of Trichophyton rubrum and related dermatophytes reveals candidate genes involved in infection.</title>
        <authorList>
            <person name="Martinez D.A."/>
            <person name="Oliver B.G."/>
            <person name="Graeser Y."/>
            <person name="Goldberg J.M."/>
            <person name="Li W."/>
            <person name="Martinez-Rossi N.M."/>
            <person name="Monod M."/>
            <person name="Shelest E."/>
            <person name="Barton R.C."/>
            <person name="Birch E."/>
            <person name="Brakhage A.A."/>
            <person name="Chen Z."/>
            <person name="Gurr S.J."/>
            <person name="Heiman D."/>
            <person name="Heitman J."/>
            <person name="Kosti I."/>
            <person name="Rossi A."/>
            <person name="Saif S."/>
            <person name="Samalova M."/>
            <person name="Saunders C.W."/>
            <person name="Shea T."/>
            <person name="Summerbell R.C."/>
            <person name="Xu J."/>
            <person name="Young S."/>
            <person name="Zeng Q."/>
            <person name="Birren B.W."/>
            <person name="Cuomo C.A."/>
            <person name="White T.C."/>
        </authorList>
    </citation>
    <scope>NUCLEOTIDE SEQUENCE [LARGE SCALE GENOMIC DNA]</scope>
    <source>
        <strain evidence="10">ATCC MYA-4605 / CBS 113480</strain>
    </source>
</reference>
<protein>
    <submittedName>
        <fullName evidence="9">MFS gliotoxin efflux transporter GliA</fullName>
    </submittedName>
</protein>
<evidence type="ECO:0000256" key="5">
    <source>
        <dbReference type="ARBA" id="ARBA00023136"/>
    </source>
</evidence>
<dbReference type="InterPro" id="IPR020846">
    <property type="entry name" value="MFS_dom"/>
</dbReference>
<feature type="compositionally biased region" description="Polar residues" evidence="6">
    <location>
        <begin position="12"/>
        <end position="28"/>
    </location>
</feature>
<dbReference type="Proteomes" id="UP000002035">
    <property type="component" value="Unassembled WGS sequence"/>
</dbReference>
<feature type="transmembrane region" description="Helical" evidence="7">
    <location>
        <begin position="143"/>
        <end position="161"/>
    </location>
</feature>
<keyword evidence="10" id="KW-1185">Reference proteome</keyword>
<dbReference type="InterPro" id="IPR011701">
    <property type="entry name" value="MFS"/>
</dbReference>
<dbReference type="HOGENOM" id="CLU_000960_22_1_1"/>
<feature type="transmembrane region" description="Helical" evidence="7">
    <location>
        <begin position="173"/>
        <end position="193"/>
    </location>
</feature>
<dbReference type="Pfam" id="PF07690">
    <property type="entry name" value="MFS_1"/>
    <property type="match status" value="1"/>
</dbReference>
<dbReference type="eggNOG" id="KOG0254">
    <property type="taxonomic scope" value="Eukaryota"/>
</dbReference>
<accession>C5FJS8</accession>
<dbReference type="RefSeq" id="XP_002848252.1">
    <property type="nucleotide sequence ID" value="XM_002848206.1"/>
</dbReference>
<dbReference type="Gene3D" id="1.20.1250.20">
    <property type="entry name" value="MFS general substrate transporter like domains"/>
    <property type="match status" value="1"/>
</dbReference>
<dbReference type="InterPro" id="IPR036259">
    <property type="entry name" value="MFS_trans_sf"/>
</dbReference>
<feature type="transmembrane region" description="Helical" evidence="7">
    <location>
        <begin position="472"/>
        <end position="493"/>
    </location>
</feature>
<evidence type="ECO:0000259" key="8">
    <source>
        <dbReference type="PROSITE" id="PS50850"/>
    </source>
</evidence>
<feature type="transmembrane region" description="Helical" evidence="7">
    <location>
        <begin position="341"/>
        <end position="362"/>
    </location>
</feature>
<sequence>MHTALETERSTPQRPLSTLSDHTTQIDATSLPKGSHNPSSTSFQIEAEKASDPGVENAVPNQDEDGTEYPSKFALSFIVVALILSIFLIALDMTIVATAIPTITAQFKSLDQVGWYGSAFFLTVASFQSTWGKAFKYFPLKTVFMLAIFVFEVGSLICAVANNSTTLIVGRAIAGAGASGLTGGVYTIIGFSVPPQQRPAFTGILGATYGVASAIGPLLGGVFTDKVSWRWCFYINLPVGGISAAIILFFFTAPPASRPVKAPLREKLLQMDLAGTFTIMAAVVSFLLAMQWGGTTKKWSDSTVIGTLVVFGLLVIVFIANEWWMGDRALLPPRLFKTWNISISSIYIFFFAGPFFVLIYYLPIYFQAIKHTSASDSGIRNLPFVLAVSIFSTISGGLIATFGHFSYLMVFGSVVLTIGSGLVYTFGIDTPAGTWIGYQILAGIGGGVALQIPVIVSQALANPEDLSSATAMILFIQTMGAAIWVSAAQTAFVNKILNRLPQVAPKVNPALVIKTGASELHKVFSGKDLEGVLVAYGDGLKVTFIVCIALAGASVFVSALIKPINLNKLQNKNAAIGHA</sequence>
<dbReference type="GO" id="GO:0022857">
    <property type="term" value="F:transmembrane transporter activity"/>
    <property type="evidence" value="ECO:0007669"/>
    <property type="project" value="InterPro"/>
</dbReference>
<evidence type="ECO:0000256" key="2">
    <source>
        <dbReference type="ARBA" id="ARBA00022448"/>
    </source>
</evidence>
<dbReference type="Gene3D" id="1.20.1720.10">
    <property type="entry name" value="Multidrug resistance protein D"/>
    <property type="match status" value="1"/>
</dbReference>
<dbReference type="GeneID" id="9229576"/>
<feature type="transmembrane region" description="Helical" evidence="7">
    <location>
        <begin position="440"/>
        <end position="460"/>
    </location>
</feature>
<dbReference type="OrthoDB" id="10021397at2759"/>
<evidence type="ECO:0000256" key="3">
    <source>
        <dbReference type="ARBA" id="ARBA00022692"/>
    </source>
</evidence>
<feature type="transmembrane region" description="Helical" evidence="7">
    <location>
        <begin position="542"/>
        <end position="561"/>
    </location>
</feature>
<dbReference type="VEuPathDB" id="FungiDB:MCYG_03758"/>
<dbReference type="FunFam" id="1.20.1720.10:FF:000012">
    <property type="entry name" value="MFS toxin efflux pump (AflT)"/>
    <property type="match status" value="1"/>
</dbReference>
<organism evidence="9 10">
    <name type="scientific">Arthroderma otae (strain ATCC MYA-4605 / CBS 113480)</name>
    <name type="common">Microsporum canis</name>
    <dbReference type="NCBI Taxonomy" id="554155"/>
    <lineage>
        <taxon>Eukaryota</taxon>
        <taxon>Fungi</taxon>
        <taxon>Dikarya</taxon>
        <taxon>Ascomycota</taxon>
        <taxon>Pezizomycotina</taxon>
        <taxon>Eurotiomycetes</taxon>
        <taxon>Eurotiomycetidae</taxon>
        <taxon>Onygenales</taxon>
        <taxon>Arthrodermataceae</taxon>
        <taxon>Microsporum</taxon>
    </lineage>
</organism>
<feature type="domain" description="Major facilitator superfamily (MFS) profile" evidence="8">
    <location>
        <begin position="78"/>
        <end position="566"/>
    </location>
</feature>
<proteinExistence type="predicted"/>
<evidence type="ECO:0000256" key="1">
    <source>
        <dbReference type="ARBA" id="ARBA00004141"/>
    </source>
</evidence>
<feature type="transmembrane region" description="Helical" evidence="7">
    <location>
        <begin position="302"/>
        <end position="321"/>
    </location>
</feature>